<dbReference type="EMBL" id="MFJJ01000061">
    <property type="protein sequence ID" value="OGG12466.1"/>
    <property type="molecule type" value="Genomic_DNA"/>
</dbReference>
<name>A0A1F5ZIZ8_9BACT</name>
<comment type="caution">
    <text evidence="1">The sequence shown here is derived from an EMBL/GenBank/DDBJ whole genome shotgun (WGS) entry which is preliminary data.</text>
</comment>
<evidence type="ECO:0008006" key="3">
    <source>
        <dbReference type="Google" id="ProtNLM"/>
    </source>
</evidence>
<reference evidence="1 2" key="1">
    <citation type="journal article" date="2016" name="Nat. Commun.">
        <title>Thousands of microbial genomes shed light on interconnected biogeochemical processes in an aquifer system.</title>
        <authorList>
            <person name="Anantharaman K."/>
            <person name="Brown C.T."/>
            <person name="Hug L.A."/>
            <person name="Sharon I."/>
            <person name="Castelle C.J."/>
            <person name="Probst A.J."/>
            <person name="Thomas B.C."/>
            <person name="Singh A."/>
            <person name="Wilkins M.J."/>
            <person name="Karaoz U."/>
            <person name="Brodie E.L."/>
            <person name="Williams K.H."/>
            <person name="Hubbard S.S."/>
            <person name="Banfield J.F."/>
        </authorList>
    </citation>
    <scope>NUCLEOTIDE SEQUENCE [LARGE SCALE GENOMIC DNA]</scope>
</reference>
<accession>A0A1F5ZIZ8</accession>
<protein>
    <recommendedName>
        <fullName evidence="3">DUF3105 domain-containing protein</fullName>
    </recommendedName>
</protein>
<dbReference type="AlphaFoldDB" id="A0A1F5ZIZ8"/>
<dbReference type="Pfam" id="PF11303">
    <property type="entry name" value="DUF3105"/>
    <property type="match status" value="2"/>
</dbReference>
<evidence type="ECO:0000313" key="1">
    <source>
        <dbReference type="EMBL" id="OGG12466.1"/>
    </source>
</evidence>
<proteinExistence type="predicted"/>
<dbReference type="InterPro" id="IPR021454">
    <property type="entry name" value="DUF3105"/>
</dbReference>
<evidence type="ECO:0000313" key="2">
    <source>
        <dbReference type="Proteomes" id="UP000177416"/>
    </source>
</evidence>
<gene>
    <name evidence="1" type="ORF">A2875_04355</name>
</gene>
<dbReference type="Proteomes" id="UP000177416">
    <property type="component" value="Unassembled WGS sequence"/>
</dbReference>
<sequence>MSWWKIGIGVIVLGALGWFGWTMTRPVPGVKVADLGREHVAPEQVASTTYNSNPPSSGPHLETWVKAGIYDAPQSEGELIHSLEHGYVIISYNCGVHLQSSVIPGLTRNPEFFLTGSRLGGRDDIIKKVYAHEDASPSGDFNKPELATGSAITDSATCATLRQQLSDLANRKRLWKLIVVPRPQLDTTIALTAWTYIDKFDQFDARRIERFIDFHRDQGPEKTME</sequence>
<organism evidence="1 2">
    <name type="scientific">Candidatus Gottesmanbacteria bacterium RIFCSPHIGHO2_01_FULL_46_14</name>
    <dbReference type="NCBI Taxonomy" id="1798380"/>
    <lineage>
        <taxon>Bacteria</taxon>
        <taxon>Candidatus Gottesmaniibacteriota</taxon>
    </lineage>
</organism>